<gene>
    <name evidence="6" type="ORF">ACFPQ6_13255</name>
</gene>
<dbReference type="RefSeq" id="WP_380050283.1">
    <property type="nucleotide sequence ID" value="NZ_JBHSOH010000017.1"/>
</dbReference>
<dbReference type="Pfam" id="PF03466">
    <property type="entry name" value="LysR_substrate"/>
    <property type="match status" value="1"/>
</dbReference>
<dbReference type="PANTHER" id="PTHR30126">
    <property type="entry name" value="HTH-TYPE TRANSCRIPTIONAL REGULATOR"/>
    <property type="match status" value="1"/>
</dbReference>
<evidence type="ECO:0000256" key="3">
    <source>
        <dbReference type="ARBA" id="ARBA00023125"/>
    </source>
</evidence>
<comment type="similarity">
    <text evidence="1">Belongs to the LysR transcriptional regulatory family.</text>
</comment>
<evidence type="ECO:0000313" key="7">
    <source>
        <dbReference type="Proteomes" id="UP001595979"/>
    </source>
</evidence>
<dbReference type="Pfam" id="PF00126">
    <property type="entry name" value="HTH_1"/>
    <property type="match status" value="1"/>
</dbReference>
<dbReference type="InterPro" id="IPR000847">
    <property type="entry name" value="LysR_HTH_N"/>
</dbReference>
<keyword evidence="7" id="KW-1185">Reference proteome</keyword>
<reference evidence="7" key="1">
    <citation type="journal article" date="2019" name="Int. J. Syst. Evol. Microbiol.">
        <title>The Global Catalogue of Microorganisms (GCM) 10K type strain sequencing project: providing services to taxonomists for standard genome sequencing and annotation.</title>
        <authorList>
            <consortium name="The Broad Institute Genomics Platform"/>
            <consortium name="The Broad Institute Genome Sequencing Center for Infectious Disease"/>
            <person name="Wu L."/>
            <person name="Ma J."/>
        </authorList>
    </citation>
    <scope>NUCLEOTIDE SEQUENCE [LARGE SCALE GENOMIC DNA]</scope>
    <source>
        <strain evidence="7">CGMCC 1.15053</strain>
    </source>
</reference>
<evidence type="ECO:0000313" key="6">
    <source>
        <dbReference type="EMBL" id="MFC5849276.1"/>
    </source>
</evidence>
<proteinExistence type="inferred from homology"/>
<sequence>MYLNPEHLLTFVRVARLGSLSAAAAELNLTQPAVSTQIKLLTQAVGEPIFRRHRTGVRLTEAGEGLLVHAQALTLTLARVQTYIRERRDLERGTLRLAASSTIAASLLPELLAAYHERHPSVVFEIRQGNTQEVLGALQTGQVEVALIEGPPGHLEGDWQVEIFGHDELALVAAPGHPLLGVTGLGERLPLPLIWREHGSGTREVAEQALAGTTVLTTNRLELPGTEAVKEAVIQGLGMALLPELRVRRELRSGVLVRLPFALPGLRRPLRRISAEIEQLSYTAQKFINLLETYKF</sequence>
<evidence type="ECO:0000259" key="5">
    <source>
        <dbReference type="PROSITE" id="PS50931"/>
    </source>
</evidence>
<dbReference type="Gene3D" id="3.40.190.10">
    <property type="entry name" value="Periplasmic binding protein-like II"/>
    <property type="match status" value="2"/>
</dbReference>
<keyword evidence="2" id="KW-0805">Transcription regulation</keyword>
<dbReference type="PANTHER" id="PTHR30126:SF39">
    <property type="entry name" value="HTH-TYPE TRANSCRIPTIONAL REGULATOR CYSL"/>
    <property type="match status" value="1"/>
</dbReference>
<dbReference type="Proteomes" id="UP001595979">
    <property type="component" value="Unassembled WGS sequence"/>
</dbReference>
<accession>A0ABW1DNU9</accession>
<evidence type="ECO:0000256" key="1">
    <source>
        <dbReference type="ARBA" id="ARBA00009437"/>
    </source>
</evidence>
<dbReference type="SUPFAM" id="SSF46785">
    <property type="entry name" value="Winged helix' DNA-binding domain"/>
    <property type="match status" value="1"/>
</dbReference>
<protein>
    <submittedName>
        <fullName evidence="6">LysR family transcriptional regulator</fullName>
    </submittedName>
</protein>
<dbReference type="InterPro" id="IPR036390">
    <property type="entry name" value="WH_DNA-bd_sf"/>
</dbReference>
<dbReference type="InterPro" id="IPR005119">
    <property type="entry name" value="LysR_subst-bd"/>
</dbReference>
<dbReference type="InterPro" id="IPR036388">
    <property type="entry name" value="WH-like_DNA-bd_sf"/>
</dbReference>
<dbReference type="PRINTS" id="PR00039">
    <property type="entry name" value="HTHLYSR"/>
</dbReference>
<dbReference type="EMBL" id="JBHSOH010000017">
    <property type="protein sequence ID" value="MFC5849276.1"/>
    <property type="molecule type" value="Genomic_DNA"/>
</dbReference>
<name>A0ABW1DNU9_9DEIO</name>
<comment type="caution">
    <text evidence="6">The sequence shown here is derived from an EMBL/GenBank/DDBJ whole genome shotgun (WGS) entry which is preliminary data.</text>
</comment>
<dbReference type="PROSITE" id="PS50931">
    <property type="entry name" value="HTH_LYSR"/>
    <property type="match status" value="1"/>
</dbReference>
<keyword evidence="4" id="KW-0804">Transcription</keyword>
<evidence type="ECO:0000256" key="4">
    <source>
        <dbReference type="ARBA" id="ARBA00023163"/>
    </source>
</evidence>
<evidence type="ECO:0000256" key="2">
    <source>
        <dbReference type="ARBA" id="ARBA00023015"/>
    </source>
</evidence>
<keyword evidence="3" id="KW-0238">DNA-binding</keyword>
<dbReference type="Gene3D" id="1.10.10.10">
    <property type="entry name" value="Winged helix-like DNA-binding domain superfamily/Winged helix DNA-binding domain"/>
    <property type="match status" value="1"/>
</dbReference>
<dbReference type="SUPFAM" id="SSF53850">
    <property type="entry name" value="Periplasmic binding protein-like II"/>
    <property type="match status" value="1"/>
</dbReference>
<feature type="domain" description="HTH lysR-type" evidence="5">
    <location>
        <begin position="3"/>
        <end position="60"/>
    </location>
</feature>
<organism evidence="6 7">
    <name type="scientific">Deinococcus petrolearius</name>
    <dbReference type="NCBI Taxonomy" id="1751295"/>
    <lineage>
        <taxon>Bacteria</taxon>
        <taxon>Thermotogati</taxon>
        <taxon>Deinococcota</taxon>
        <taxon>Deinococci</taxon>
        <taxon>Deinococcales</taxon>
        <taxon>Deinococcaceae</taxon>
        <taxon>Deinococcus</taxon>
    </lineage>
</organism>